<keyword evidence="3" id="KW-1185">Reference proteome</keyword>
<protein>
    <recommendedName>
        <fullName evidence="4">YggT family protein</fullName>
    </recommendedName>
</protein>
<keyword evidence="1" id="KW-0812">Transmembrane</keyword>
<dbReference type="RefSeq" id="WP_012963374.1">
    <property type="nucleotide sequence ID" value="NC_013799.1"/>
</dbReference>
<dbReference type="GO" id="GO:0016020">
    <property type="term" value="C:membrane"/>
    <property type="evidence" value="ECO:0007669"/>
    <property type="project" value="InterPro"/>
</dbReference>
<feature type="transmembrane region" description="Helical" evidence="1">
    <location>
        <begin position="55"/>
        <end position="73"/>
    </location>
</feature>
<dbReference type="AlphaFoldDB" id="D3DH90"/>
<reference evidence="2 3" key="1">
    <citation type="journal article" date="2010" name="J. Bacteriol.">
        <title>Complete genome sequence of the thermophilic, obligately chemolithoautotrophic hydrogen-oxidizing bacterium Hydrogenobacter thermophilus TK-6.</title>
        <authorList>
            <person name="Arai H."/>
            <person name="Kanbe H."/>
            <person name="Ishii M."/>
            <person name="Igarashi Y."/>
        </authorList>
    </citation>
    <scope>NUCLEOTIDE SEQUENCE [LARGE SCALE GENOMIC DNA]</scope>
    <source>
        <strain evidence="3">DSM 6534 / IAM 12695 / TK-6 [Tokyo]</strain>
    </source>
</reference>
<evidence type="ECO:0000313" key="3">
    <source>
        <dbReference type="Proteomes" id="UP000002574"/>
    </source>
</evidence>
<dbReference type="InterPro" id="IPR003425">
    <property type="entry name" value="CCB3/YggT"/>
</dbReference>
<evidence type="ECO:0000256" key="1">
    <source>
        <dbReference type="SAM" id="Phobius"/>
    </source>
</evidence>
<evidence type="ECO:0000313" key="2">
    <source>
        <dbReference type="EMBL" id="BAI69192.1"/>
    </source>
</evidence>
<proteinExistence type="predicted"/>
<organism evidence="2 3">
    <name type="scientific">Hydrogenobacter thermophilus (strain DSM 6534 / IAM 12695 / TK-6)</name>
    <dbReference type="NCBI Taxonomy" id="608538"/>
    <lineage>
        <taxon>Bacteria</taxon>
        <taxon>Pseudomonadati</taxon>
        <taxon>Aquificota</taxon>
        <taxon>Aquificia</taxon>
        <taxon>Aquificales</taxon>
        <taxon>Aquificaceae</taxon>
        <taxon>Hydrogenobacter</taxon>
    </lineage>
</organism>
<accession>D3DH90</accession>
<dbReference type="OrthoDB" id="9806665at2"/>
<dbReference type="KEGG" id="hte:Hydth_0732"/>
<dbReference type="STRING" id="608538.HTH_0732"/>
<dbReference type="KEGG" id="hth:HTH_0732"/>
<sequence length="79" mass="9030">MIKGILSLILNLLILLIIFHAVASWFPSLRGSKLYQRVDGIVSPMLEPIRSVVKPINGLDFSPMILLFLLYLIKHLFRL</sequence>
<keyword evidence="1" id="KW-1133">Transmembrane helix</keyword>
<keyword evidence="1" id="KW-0472">Membrane</keyword>
<dbReference type="Proteomes" id="UP000002574">
    <property type="component" value="Chromosome"/>
</dbReference>
<dbReference type="eggNOG" id="COG0762">
    <property type="taxonomic scope" value="Bacteria"/>
</dbReference>
<dbReference type="EMBL" id="AP011112">
    <property type="protein sequence ID" value="BAI69192.1"/>
    <property type="molecule type" value="Genomic_DNA"/>
</dbReference>
<name>D3DH90_HYDTT</name>
<gene>
    <name evidence="2" type="ordered locus">HTH_0732</name>
</gene>
<dbReference type="Pfam" id="PF02325">
    <property type="entry name" value="CCB3_YggT"/>
    <property type="match status" value="1"/>
</dbReference>
<evidence type="ECO:0008006" key="4">
    <source>
        <dbReference type="Google" id="ProtNLM"/>
    </source>
</evidence>